<accession>A0A363NT10</accession>
<dbReference type="Gene3D" id="1.20.1600.10">
    <property type="entry name" value="Outer membrane efflux proteins (OEP)"/>
    <property type="match status" value="1"/>
</dbReference>
<comment type="subcellular location">
    <subcellularLocation>
        <location evidence="1">Cell outer membrane</location>
    </subcellularLocation>
</comment>
<proteinExistence type="inferred from homology"/>
<evidence type="ECO:0000256" key="2">
    <source>
        <dbReference type="ARBA" id="ARBA00007613"/>
    </source>
</evidence>
<gene>
    <name evidence="9" type="ORF">DCO56_10815</name>
</gene>
<dbReference type="InterPro" id="IPR003423">
    <property type="entry name" value="OMP_efflux"/>
</dbReference>
<dbReference type="GO" id="GO:1990281">
    <property type="term" value="C:efflux pump complex"/>
    <property type="evidence" value="ECO:0007669"/>
    <property type="project" value="TreeGrafter"/>
</dbReference>
<evidence type="ECO:0000313" key="10">
    <source>
        <dbReference type="Proteomes" id="UP000250831"/>
    </source>
</evidence>
<dbReference type="GO" id="GO:0015562">
    <property type="term" value="F:efflux transmembrane transporter activity"/>
    <property type="evidence" value="ECO:0007669"/>
    <property type="project" value="InterPro"/>
</dbReference>
<dbReference type="GO" id="GO:0015288">
    <property type="term" value="F:porin activity"/>
    <property type="evidence" value="ECO:0007669"/>
    <property type="project" value="TreeGrafter"/>
</dbReference>
<dbReference type="InterPro" id="IPR051906">
    <property type="entry name" value="TolC-like"/>
</dbReference>
<comment type="similarity">
    <text evidence="2">Belongs to the outer membrane factor (OMF) (TC 1.B.17) family.</text>
</comment>
<protein>
    <submittedName>
        <fullName evidence="9">TolC family protein</fullName>
    </submittedName>
</protein>
<keyword evidence="4" id="KW-1134">Transmembrane beta strand</keyword>
<evidence type="ECO:0000256" key="6">
    <source>
        <dbReference type="ARBA" id="ARBA00023136"/>
    </source>
</evidence>
<evidence type="ECO:0000256" key="1">
    <source>
        <dbReference type="ARBA" id="ARBA00004442"/>
    </source>
</evidence>
<dbReference type="GO" id="GO:0009279">
    <property type="term" value="C:cell outer membrane"/>
    <property type="evidence" value="ECO:0007669"/>
    <property type="project" value="UniProtKB-SubCell"/>
</dbReference>
<evidence type="ECO:0000256" key="7">
    <source>
        <dbReference type="ARBA" id="ARBA00023237"/>
    </source>
</evidence>
<keyword evidence="6" id="KW-0472">Membrane</keyword>
<evidence type="ECO:0000256" key="4">
    <source>
        <dbReference type="ARBA" id="ARBA00022452"/>
    </source>
</evidence>
<dbReference type="AlphaFoldDB" id="A0A363NT10"/>
<comment type="caution">
    <text evidence="9">The sequence shown here is derived from an EMBL/GenBank/DDBJ whole genome shotgun (WGS) entry which is preliminary data.</text>
</comment>
<evidence type="ECO:0000256" key="5">
    <source>
        <dbReference type="ARBA" id="ARBA00022692"/>
    </source>
</evidence>
<keyword evidence="5" id="KW-0812">Transmembrane</keyword>
<dbReference type="Proteomes" id="UP000250831">
    <property type="component" value="Unassembled WGS sequence"/>
</dbReference>
<name>A0A363NT10_9SPHI</name>
<keyword evidence="7" id="KW-0998">Cell outer membrane</keyword>
<dbReference type="OrthoDB" id="9811587at2"/>
<dbReference type="SUPFAM" id="SSF56954">
    <property type="entry name" value="Outer membrane efflux proteins (OEP)"/>
    <property type="match status" value="1"/>
</dbReference>
<keyword evidence="10" id="KW-1185">Reference proteome</keyword>
<reference evidence="9 10" key="1">
    <citation type="submission" date="2018-04" db="EMBL/GenBank/DDBJ databases">
        <title>Sphingobacterium sp. M46 Genome.</title>
        <authorList>
            <person name="Cheng J."/>
            <person name="Li Y."/>
        </authorList>
    </citation>
    <scope>NUCLEOTIDE SEQUENCE [LARGE SCALE GENOMIC DNA]</scope>
    <source>
        <strain evidence="9 10">M46</strain>
    </source>
</reference>
<dbReference type="Pfam" id="PF02321">
    <property type="entry name" value="OEP"/>
    <property type="match status" value="2"/>
</dbReference>
<keyword evidence="3" id="KW-0813">Transport</keyword>
<evidence type="ECO:0000256" key="8">
    <source>
        <dbReference type="SAM" id="Coils"/>
    </source>
</evidence>
<sequence>MVLHMNMKRFYYSAVIFTGFFLGTNNLIQAQQVVGVAEAIRMTLERNVQIKQAELSKDLAAQDLFQAKSNLLPDLGVSVDQNFRYGFAFDLTSAQIVNNAWTRTTNGSIGSQVNIFQGFQQVNQIKVNKLQLESAATQVDKIKNDLVLNVLVNYLEAITNHELMVASEDQIALSKQQFLLDSIQFSVGNKTIADLAKSKNQVASNELNKVNLKNSYEMSLLTLKQLMEMPSETVISLERPSLEAVLVNAEDKNAMDVYQKALTRQPDIHKSALDKDAALKQIDIAKGGYYPALNLSVSYGTNYSSATTRQTDPLDIKTRYRVPFSTQISENKSFFTGLSLTVPIFSKNQNKVNVAKAKIGLKQAEAAEQLAKNNLNKAVNQAVLDVNAAKQKYTSATAAFESAETAYKATKERYDIGMANSLELFTAQTERNKAEFDLIQAKYNVIFRSKIIDYYLGNPIQFDNN</sequence>
<evidence type="ECO:0000313" key="9">
    <source>
        <dbReference type="EMBL" id="PUV23870.1"/>
    </source>
</evidence>
<dbReference type="PANTHER" id="PTHR30026">
    <property type="entry name" value="OUTER MEMBRANE PROTEIN TOLC"/>
    <property type="match status" value="1"/>
</dbReference>
<dbReference type="PANTHER" id="PTHR30026:SF20">
    <property type="entry name" value="OUTER MEMBRANE PROTEIN TOLC"/>
    <property type="match status" value="1"/>
</dbReference>
<keyword evidence="8" id="KW-0175">Coiled coil</keyword>
<evidence type="ECO:0000256" key="3">
    <source>
        <dbReference type="ARBA" id="ARBA00022448"/>
    </source>
</evidence>
<feature type="coiled-coil region" evidence="8">
    <location>
        <begin position="361"/>
        <end position="392"/>
    </location>
</feature>
<dbReference type="EMBL" id="QCXX01000003">
    <property type="protein sequence ID" value="PUV23870.1"/>
    <property type="molecule type" value="Genomic_DNA"/>
</dbReference>
<organism evidence="9 10">
    <name type="scientific">Sphingobacterium athyrii</name>
    <dbReference type="NCBI Taxonomy" id="2152717"/>
    <lineage>
        <taxon>Bacteria</taxon>
        <taxon>Pseudomonadati</taxon>
        <taxon>Bacteroidota</taxon>
        <taxon>Sphingobacteriia</taxon>
        <taxon>Sphingobacteriales</taxon>
        <taxon>Sphingobacteriaceae</taxon>
        <taxon>Sphingobacterium</taxon>
    </lineage>
</organism>